<gene>
    <name evidence="6" type="ORF">C0Q70_19851</name>
</gene>
<dbReference type="Proteomes" id="UP000245119">
    <property type="component" value="Linkage Group LG13"/>
</dbReference>
<dbReference type="Pfam" id="PF00046">
    <property type="entry name" value="Homeodomain"/>
    <property type="match status" value="1"/>
</dbReference>
<dbReference type="Gene3D" id="1.10.10.60">
    <property type="entry name" value="Homeodomain-like"/>
    <property type="match status" value="1"/>
</dbReference>
<organism evidence="6 7">
    <name type="scientific">Pomacea canaliculata</name>
    <name type="common">Golden apple snail</name>
    <dbReference type="NCBI Taxonomy" id="400727"/>
    <lineage>
        <taxon>Eukaryota</taxon>
        <taxon>Metazoa</taxon>
        <taxon>Spiralia</taxon>
        <taxon>Lophotrochozoa</taxon>
        <taxon>Mollusca</taxon>
        <taxon>Gastropoda</taxon>
        <taxon>Caenogastropoda</taxon>
        <taxon>Architaenioglossa</taxon>
        <taxon>Ampullarioidea</taxon>
        <taxon>Ampullariidae</taxon>
        <taxon>Pomacea</taxon>
    </lineage>
</organism>
<keyword evidence="2 3" id="KW-0371">Homeobox</keyword>
<keyword evidence="2 3" id="KW-0539">Nucleus</keyword>
<dbReference type="PROSITE" id="PS50071">
    <property type="entry name" value="HOMEOBOX_2"/>
    <property type="match status" value="1"/>
</dbReference>
<accession>A0A2T7NDW5</accession>
<reference evidence="6 7" key="1">
    <citation type="submission" date="2018-04" db="EMBL/GenBank/DDBJ databases">
        <title>The genome of golden apple snail Pomacea canaliculata provides insight into stress tolerance and invasive adaptation.</title>
        <authorList>
            <person name="Liu C."/>
            <person name="Liu B."/>
            <person name="Ren Y."/>
            <person name="Zhang Y."/>
            <person name="Wang H."/>
            <person name="Li S."/>
            <person name="Jiang F."/>
            <person name="Yin L."/>
            <person name="Zhang G."/>
            <person name="Qian W."/>
            <person name="Fan W."/>
        </authorList>
    </citation>
    <scope>NUCLEOTIDE SEQUENCE [LARGE SCALE GENOMIC DNA]</scope>
    <source>
        <strain evidence="6">SZHN2017</strain>
        <tissue evidence="6">Muscle</tissue>
    </source>
</reference>
<feature type="region of interest" description="Disordered" evidence="4">
    <location>
        <begin position="218"/>
        <end position="238"/>
    </location>
</feature>
<feature type="region of interest" description="Disordered" evidence="4">
    <location>
        <begin position="146"/>
        <end position="186"/>
    </location>
</feature>
<protein>
    <recommendedName>
        <fullName evidence="5">Homeobox domain-containing protein</fullName>
    </recommendedName>
</protein>
<sequence>MEERETCSNSDKPTRLSKPKSAYTIESLLGTRCTDDDASGRDCGEGKQQDISREFAWSSQNSAAKENNAYCDVPRSALVCPEIGGHHSCNNGACPSHNPNSKDNHGRSHLLEKNRVLNSRHPNFLLVDKPQSPENHENGTRTHAHNKQVNISSNNSHHTTTTTTVTTSTTNNNSAKNSGDDVSDVGGEVHGSAKREFLVQDDASTADLELQESAMSHDLEHDLDAPSSAEDDVSKPRKIRRSRTTFTTYQLHQLERAFEKTQYPDVFTREELAMRLELSEARVQMFKSHTQC</sequence>
<evidence type="ECO:0000259" key="5">
    <source>
        <dbReference type="PROSITE" id="PS50071"/>
    </source>
</evidence>
<dbReference type="InterPro" id="IPR009057">
    <property type="entry name" value="Homeodomain-like_sf"/>
</dbReference>
<evidence type="ECO:0000256" key="2">
    <source>
        <dbReference type="PROSITE-ProRule" id="PRU00108"/>
    </source>
</evidence>
<dbReference type="GO" id="GO:0000977">
    <property type="term" value="F:RNA polymerase II transcription regulatory region sequence-specific DNA binding"/>
    <property type="evidence" value="ECO:0007669"/>
    <property type="project" value="TreeGrafter"/>
</dbReference>
<dbReference type="STRING" id="400727.A0A2T7NDW5"/>
<comment type="subcellular location">
    <subcellularLocation>
        <location evidence="1 2 3">Nucleus</location>
    </subcellularLocation>
</comment>
<dbReference type="SUPFAM" id="SSF46689">
    <property type="entry name" value="Homeodomain-like"/>
    <property type="match status" value="1"/>
</dbReference>
<keyword evidence="2 3" id="KW-0238">DNA-binding</keyword>
<evidence type="ECO:0000313" key="7">
    <source>
        <dbReference type="Proteomes" id="UP000245119"/>
    </source>
</evidence>
<dbReference type="SMART" id="SM00389">
    <property type="entry name" value="HOX"/>
    <property type="match status" value="1"/>
</dbReference>
<evidence type="ECO:0000256" key="4">
    <source>
        <dbReference type="SAM" id="MobiDB-lite"/>
    </source>
</evidence>
<keyword evidence="7" id="KW-1185">Reference proteome</keyword>
<dbReference type="CDD" id="cd00086">
    <property type="entry name" value="homeodomain"/>
    <property type="match status" value="1"/>
</dbReference>
<dbReference type="InterPro" id="IPR050649">
    <property type="entry name" value="Paired_Homeobox_TFs"/>
</dbReference>
<evidence type="ECO:0000313" key="6">
    <source>
        <dbReference type="EMBL" id="PVD19363.1"/>
    </source>
</evidence>
<dbReference type="EMBL" id="PZQS01000013">
    <property type="protein sequence ID" value="PVD19363.1"/>
    <property type="molecule type" value="Genomic_DNA"/>
</dbReference>
<evidence type="ECO:0000256" key="1">
    <source>
        <dbReference type="ARBA" id="ARBA00004123"/>
    </source>
</evidence>
<dbReference type="InterPro" id="IPR001356">
    <property type="entry name" value="HD"/>
</dbReference>
<dbReference type="PANTHER" id="PTHR24329">
    <property type="entry name" value="HOMEOBOX PROTEIN ARISTALESS"/>
    <property type="match status" value="1"/>
</dbReference>
<feature type="region of interest" description="Disordered" evidence="4">
    <location>
        <begin position="1"/>
        <end position="21"/>
    </location>
</feature>
<dbReference type="GO" id="GO:0000981">
    <property type="term" value="F:DNA-binding transcription factor activity, RNA polymerase II-specific"/>
    <property type="evidence" value="ECO:0007669"/>
    <property type="project" value="TreeGrafter"/>
</dbReference>
<dbReference type="GO" id="GO:0005634">
    <property type="term" value="C:nucleus"/>
    <property type="evidence" value="ECO:0007669"/>
    <property type="project" value="UniProtKB-SubCell"/>
</dbReference>
<comment type="caution">
    <text evidence="6">The sequence shown here is derived from an EMBL/GenBank/DDBJ whole genome shotgun (WGS) entry which is preliminary data.</text>
</comment>
<dbReference type="OrthoDB" id="6159439at2759"/>
<dbReference type="PANTHER" id="PTHR24329:SF543">
    <property type="entry name" value="FI01017P-RELATED"/>
    <property type="match status" value="1"/>
</dbReference>
<feature type="domain" description="Homeobox" evidence="5">
    <location>
        <begin position="237"/>
        <end position="292"/>
    </location>
</feature>
<name>A0A2T7NDW5_POMCA</name>
<proteinExistence type="predicted"/>
<feature type="compositionally biased region" description="Low complexity" evidence="4">
    <location>
        <begin position="152"/>
        <end position="174"/>
    </location>
</feature>
<dbReference type="AlphaFoldDB" id="A0A2T7NDW5"/>
<evidence type="ECO:0000256" key="3">
    <source>
        <dbReference type="RuleBase" id="RU000682"/>
    </source>
</evidence>